<name>A0AAE9LV83_9RHAB</name>
<keyword evidence="3" id="KW-1185">Reference proteome</keyword>
<feature type="compositionally biased region" description="Polar residues" evidence="1">
    <location>
        <begin position="262"/>
        <end position="272"/>
    </location>
</feature>
<feature type="region of interest" description="Disordered" evidence="1">
    <location>
        <begin position="214"/>
        <end position="272"/>
    </location>
</feature>
<reference evidence="2" key="1">
    <citation type="submission" date="2021-09" db="EMBL/GenBank/DDBJ databases">
        <authorList>
            <person name="Gofton A.W."/>
        </authorList>
    </citation>
    <scope>NUCLEOTIDE SEQUENCE</scope>
    <source>
        <strain evidence="2">K23</strain>
    </source>
</reference>
<feature type="compositionally biased region" description="Polar residues" evidence="1">
    <location>
        <begin position="233"/>
        <end position="242"/>
    </location>
</feature>
<evidence type="ECO:0000313" key="2">
    <source>
        <dbReference type="EMBL" id="USN25213.1"/>
    </source>
</evidence>
<proteinExistence type="predicted"/>
<protein>
    <submittedName>
        <fullName evidence="2">Matrix protein</fullName>
    </submittedName>
</protein>
<gene>
    <name evidence="2" type="primary">M</name>
</gene>
<dbReference type="EMBL" id="OK128265">
    <property type="protein sequence ID" value="USN25213.1"/>
    <property type="molecule type" value="Viral_cRNA"/>
</dbReference>
<sequence length="272" mass="29655">MAKHRPVAFGGHKRGCLGRACESSSSDDQYDSDWDECVGMGRHLGRSSGVRFQKWTIKADVGIRMTSESLGTWDNHRFEIAETVLQSCPSYCPSVYERSAIAYALARVPWGSEAKEFHYEQSEYHSFWVRATKVLPTIARSVLLTSGKVQTLRNTKWTIWISIHTATREAPDFTDAATQDVVEILSALGVVYYIHEGLADTGGRIIELLEGTPATRPAQPRGAMPGDLAKSTACGSNPSTSYEDIPTDPPGSSPTLDEQPAPASTTKSGDGQ</sequence>
<accession>A0AAE9LV83</accession>
<dbReference type="Proteomes" id="UP001253272">
    <property type="component" value="Segment"/>
</dbReference>
<evidence type="ECO:0000313" key="3">
    <source>
        <dbReference type="Proteomes" id="UP001253272"/>
    </source>
</evidence>
<evidence type="ECO:0000256" key="1">
    <source>
        <dbReference type="SAM" id="MobiDB-lite"/>
    </source>
</evidence>
<organism evidence="2 3">
    <name type="scientific">Haemaphysalis bancrofti rhabdovirus</name>
    <dbReference type="NCBI Taxonomy" id="2954867"/>
    <lineage>
        <taxon>Viruses</taxon>
        <taxon>Riboviria</taxon>
        <taxon>Orthornavirae</taxon>
        <taxon>Negarnaviricota</taxon>
        <taxon>Haploviricotina</taxon>
        <taxon>Monjiviricetes</taxon>
        <taxon>Mononegavirales</taxon>
        <taxon>Rhabdoviridae</taxon>
    </lineage>
</organism>